<dbReference type="RefSeq" id="WP_107214252.1">
    <property type="nucleotide sequence ID" value="NZ_KZ686268.1"/>
</dbReference>
<dbReference type="GO" id="GO:0003677">
    <property type="term" value="F:DNA binding"/>
    <property type="evidence" value="ECO:0007669"/>
    <property type="project" value="UniProtKB-KW"/>
</dbReference>
<name>A0A2T3HNY1_9SPHI</name>
<comment type="caution">
    <text evidence="4">The sequence shown here is derived from an EMBL/GenBank/DDBJ whole genome shotgun (WGS) entry which is preliminary data.</text>
</comment>
<dbReference type="Pfam" id="PF04397">
    <property type="entry name" value="LytTR"/>
    <property type="match status" value="1"/>
</dbReference>
<dbReference type="GO" id="GO:0000156">
    <property type="term" value="F:phosphorelay response regulator activity"/>
    <property type="evidence" value="ECO:0007669"/>
    <property type="project" value="InterPro"/>
</dbReference>
<accession>A0A2T3HNY1</accession>
<sequence length="257" mass="29185">MKVLIIEDEIQTAWDLKQILLGLHPGMEVLAVVDSVEAGKDWFFKHQPPDLIFSDIQLGDGLSFEIFQELNISIPVIFCTAYDDYLLQAFKTNGIDYILKPLKEAEVAASLKKHRNLQHALVQTAGTSLRELSSKFLQQPYKRTFLVSYREKLFPVDTDSIYLFKLAGGLTELCTAEGKKYNVSCTLDHLESVLDPDKFYRANRQVILSRSGIAEIEHYFERKLLVFVKAVKEPIVVSKAKSSQFLNWLEAGPANRA</sequence>
<keyword evidence="4" id="KW-0238">DNA-binding</keyword>
<dbReference type="PANTHER" id="PTHR37299:SF1">
    <property type="entry name" value="STAGE 0 SPORULATION PROTEIN A HOMOLOG"/>
    <property type="match status" value="1"/>
</dbReference>
<dbReference type="Proteomes" id="UP000240912">
    <property type="component" value="Unassembled WGS sequence"/>
</dbReference>
<dbReference type="SMART" id="SM00448">
    <property type="entry name" value="REC"/>
    <property type="match status" value="1"/>
</dbReference>
<proteinExistence type="predicted"/>
<feature type="domain" description="Response regulatory" evidence="2">
    <location>
        <begin position="2"/>
        <end position="115"/>
    </location>
</feature>
<evidence type="ECO:0000259" key="3">
    <source>
        <dbReference type="PROSITE" id="PS50930"/>
    </source>
</evidence>
<keyword evidence="1" id="KW-0597">Phosphoprotein</keyword>
<dbReference type="InterPro" id="IPR007492">
    <property type="entry name" value="LytTR_DNA-bd_dom"/>
</dbReference>
<dbReference type="Gene3D" id="3.40.50.2300">
    <property type="match status" value="1"/>
</dbReference>
<evidence type="ECO:0000256" key="1">
    <source>
        <dbReference type="PROSITE-ProRule" id="PRU00169"/>
    </source>
</evidence>
<evidence type="ECO:0000313" key="4">
    <source>
        <dbReference type="EMBL" id="PST84154.1"/>
    </source>
</evidence>
<feature type="domain" description="HTH LytTR-type" evidence="3">
    <location>
        <begin position="145"/>
        <end position="251"/>
    </location>
</feature>
<dbReference type="SUPFAM" id="SSF52172">
    <property type="entry name" value="CheY-like"/>
    <property type="match status" value="1"/>
</dbReference>
<feature type="modified residue" description="4-aspartylphosphate" evidence="1">
    <location>
        <position position="55"/>
    </location>
</feature>
<reference evidence="4 5" key="1">
    <citation type="submission" date="2018-03" db="EMBL/GenBank/DDBJ databases">
        <authorList>
            <person name="Keele B.F."/>
        </authorList>
    </citation>
    <scope>NUCLEOTIDE SEQUENCE [LARGE SCALE GENOMIC DNA]</scope>
    <source>
        <strain evidence="4 5">YL28-9</strain>
    </source>
</reference>
<protein>
    <submittedName>
        <fullName evidence="4">DNA-binding response regulator</fullName>
    </submittedName>
</protein>
<evidence type="ECO:0000313" key="5">
    <source>
        <dbReference type="Proteomes" id="UP000240912"/>
    </source>
</evidence>
<dbReference type="PANTHER" id="PTHR37299">
    <property type="entry name" value="TRANSCRIPTIONAL REGULATOR-RELATED"/>
    <property type="match status" value="1"/>
</dbReference>
<dbReference type="PROSITE" id="PS50930">
    <property type="entry name" value="HTH_LYTTR"/>
    <property type="match status" value="1"/>
</dbReference>
<dbReference type="InterPro" id="IPR001789">
    <property type="entry name" value="Sig_transdc_resp-reg_receiver"/>
</dbReference>
<dbReference type="InterPro" id="IPR046947">
    <property type="entry name" value="LytR-like"/>
</dbReference>
<dbReference type="OrthoDB" id="9787344at2"/>
<keyword evidence="5" id="KW-1185">Reference proteome</keyword>
<dbReference type="Gene3D" id="2.40.50.1020">
    <property type="entry name" value="LytTr DNA-binding domain"/>
    <property type="match status" value="1"/>
</dbReference>
<gene>
    <name evidence="4" type="ORF">C7T94_05340</name>
</gene>
<organism evidence="4 5">
    <name type="scientific">Pedobacter yulinensis</name>
    <dbReference type="NCBI Taxonomy" id="2126353"/>
    <lineage>
        <taxon>Bacteria</taxon>
        <taxon>Pseudomonadati</taxon>
        <taxon>Bacteroidota</taxon>
        <taxon>Sphingobacteriia</taxon>
        <taxon>Sphingobacteriales</taxon>
        <taxon>Sphingobacteriaceae</taxon>
        <taxon>Pedobacter</taxon>
    </lineage>
</organism>
<evidence type="ECO:0000259" key="2">
    <source>
        <dbReference type="PROSITE" id="PS50110"/>
    </source>
</evidence>
<dbReference type="SMART" id="SM00850">
    <property type="entry name" value="LytTR"/>
    <property type="match status" value="1"/>
</dbReference>
<dbReference type="InterPro" id="IPR011006">
    <property type="entry name" value="CheY-like_superfamily"/>
</dbReference>
<dbReference type="PROSITE" id="PS50110">
    <property type="entry name" value="RESPONSE_REGULATORY"/>
    <property type="match status" value="1"/>
</dbReference>
<dbReference type="EMBL" id="PYLS01000004">
    <property type="protein sequence ID" value="PST84154.1"/>
    <property type="molecule type" value="Genomic_DNA"/>
</dbReference>
<dbReference type="Pfam" id="PF00072">
    <property type="entry name" value="Response_reg"/>
    <property type="match status" value="1"/>
</dbReference>
<dbReference type="AlphaFoldDB" id="A0A2T3HNY1"/>